<name>K8P802_9BRAD</name>
<dbReference type="Pfam" id="PF01381">
    <property type="entry name" value="HTH_3"/>
    <property type="match status" value="1"/>
</dbReference>
<evidence type="ECO:0000259" key="1">
    <source>
        <dbReference type="PROSITE" id="PS50943"/>
    </source>
</evidence>
<evidence type="ECO:0000313" key="2">
    <source>
        <dbReference type="EMBL" id="EKS34523.1"/>
    </source>
</evidence>
<evidence type="ECO:0000313" key="3">
    <source>
        <dbReference type="Proteomes" id="UP000001096"/>
    </source>
</evidence>
<dbReference type="SUPFAM" id="SSF47413">
    <property type="entry name" value="lambda repressor-like DNA-binding domains"/>
    <property type="match status" value="1"/>
</dbReference>
<gene>
    <name evidence="2" type="ORF">HMPREF9695_04433</name>
</gene>
<proteinExistence type="predicted"/>
<organism evidence="2 3">
    <name type="scientific">Afipia broomeae ATCC 49717</name>
    <dbReference type="NCBI Taxonomy" id="883078"/>
    <lineage>
        <taxon>Bacteria</taxon>
        <taxon>Pseudomonadati</taxon>
        <taxon>Pseudomonadota</taxon>
        <taxon>Alphaproteobacteria</taxon>
        <taxon>Hyphomicrobiales</taxon>
        <taxon>Nitrobacteraceae</taxon>
        <taxon>Afipia</taxon>
    </lineage>
</organism>
<dbReference type="PATRIC" id="fig|883078.3.peg.4579"/>
<keyword evidence="3" id="KW-1185">Reference proteome</keyword>
<dbReference type="Proteomes" id="UP000001096">
    <property type="component" value="Unassembled WGS sequence"/>
</dbReference>
<dbReference type="CDD" id="cd00093">
    <property type="entry name" value="HTH_XRE"/>
    <property type="match status" value="1"/>
</dbReference>
<dbReference type="InterPro" id="IPR001387">
    <property type="entry name" value="Cro/C1-type_HTH"/>
</dbReference>
<comment type="caution">
    <text evidence="2">The sequence shown here is derived from an EMBL/GenBank/DDBJ whole genome shotgun (WGS) entry which is preliminary data.</text>
</comment>
<dbReference type="EMBL" id="AGWX01000005">
    <property type="protein sequence ID" value="EKS34523.1"/>
    <property type="molecule type" value="Genomic_DNA"/>
</dbReference>
<dbReference type="SMART" id="SM00530">
    <property type="entry name" value="HTH_XRE"/>
    <property type="match status" value="1"/>
</dbReference>
<sequence length="78" mass="9014">MVNIFQIRAARAWVGLSQEQLAKEAGVAKRTVIRLENSEEPRTDRIVEKLRSALERHGIEFLFEGHQGVGLRYREPKQ</sequence>
<dbReference type="Gene3D" id="1.10.260.40">
    <property type="entry name" value="lambda repressor-like DNA-binding domains"/>
    <property type="match status" value="1"/>
</dbReference>
<dbReference type="InterPro" id="IPR010982">
    <property type="entry name" value="Lambda_DNA-bd_dom_sf"/>
</dbReference>
<protein>
    <recommendedName>
        <fullName evidence="1">HTH cro/C1-type domain-containing protein</fullName>
    </recommendedName>
</protein>
<feature type="domain" description="HTH cro/C1-type" evidence="1">
    <location>
        <begin position="7"/>
        <end position="61"/>
    </location>
</feature>
<dbReference type="HOGENOM" id="CLU_066192_28_0_5"/>
<dbReference type="AlphaFoldDB" id="K8P802"/>
<dbReference type="RefSeq" id="WP_006023134.1">
    <property type="nucleotide sequence ID" value="NZ_KB375284.1"/>
</dbReference>
<reference evidence="2 3" key="1">
    <citation type="submission" date="2012-04" db="EMBL/GenBank/DDBJ databases">
        <title>The Genome Sequence of Afipia broomeae ATCC 49717.</title>
        <authorList>
            <consortium name="The Broad Institute Genome Sequencing Platform"/>
            <person name="Earl A."/>
            <person name="Ward D."/>
            <person name="Feldgarden M."/>
            <person name="Gevers D."/>
            <person name="Huys G."/>
            <person name="Walker B."/>
            <person name="Young S.K."/>
            <person name="Zeng Q."/>
            <person name="Gargeya S."/>
            <person name="Fitzgerald M."/>
            <person name="Haas B."/>
            <person name="Abouelleil A."/>
            <person name="Alvarado L."/>
            <person name="Arachchi H.M."/>
            <person name="Berlin A."/>
            <person name="Chapman S.B."/>
            <person name="Goldberg J."/>
            <person name="Griggs A."/>
            <person name="Gujja S."/>
            <person name="Hansen M."/>
            <person name="Howarth C."/>
            <person name="Imamovic A."/>
            <person name="Larimer J."/>
            <person name="McCowen C."/>
            <person name="Montmayeur A."/>
            <person name="Murphy C."/>
            <person name="Neiman D."/>
            <person name="Pearson M."/>
            <person name="Priest M."/>
            <person name="Roberts A."/>
            <person name="Saif S."/>
            <person name="Shea T."/>
            <person name="Sisk P."/>
            <person name="Sykes S."/>
            <person name="Wortman J."/>
            <person name="Nusbaum C."/>
            <person name="Birren B."/>
        </authorList>
    </citation>
    <scope>NUCLEOTIDE SEQUENCE [LARGE SCALE GENOMIC DNA]</scope>
    <source>
        <strain evidence="2 3">ATCC 49717</strain>
    </source>
</reference>
<accession>K8P802</accession>
<dbReference type="GO" id="GO:0003677">
    <property type="term" value="F:DNA binding"/>
    <property type="evidence" value="ECO:0007669"/>
    <property type="project" value="InterPro"/>
</dbReference>
<dbReference type="PROSITE" id="PS50943">
    <property type="entry name" value="HTH_CROC1"/>
    <property type="match status" value="1"/>
</dbReference>